<dbReference type="GO" id="GO:0030976">
    <property type="term" value="F:thiamine pyrophosphate binding"/>
    <property type="evidence" value="ECO:0007669"/>
    <property type="project" value="InterPro"/>
</dbReference>
<gene>
    <name evidence="7" type="ORF">SAMN05216529_11541</name>
</gene>
<keyword evidence="8" id="KW-1185">Reference proteome</keyword>
<keyword evidence="2 3" id="KW-0786">Thiamine pyrophosphate</keyword>
<dbReference type="InterPro" id="IPR029061">
    <property type="entry name" value="THDP-binding"/>
</dbReference>
<dbReference type="Proteomes" id="UP000254051">
    <property type="component" value="Unassembled WGS sequence"/>
</dbReference>
<dbReference type="OrthoDB" id="4494979at2"/>
<accession>A0A315ZRI4</accession>
<dbReference type="Pfam" id="PF02775">
    <property type="entry name" value="TPP_enzyme_C"/>
    <property type="match status" value="1"/>
</dbReference>
<organism evidence="7 8">
    <name type="scientific">Faecalicatena contorta</name>
    <dbReference type="NCBI Taxonomy" id="39482"/>
    <lineage>
        <taxon>Bacteria</taxon>
        <taxon>Bacillati</taxon>
        <taxon>Bacillota</taxon>
        <taxon>Clostridia</taxon>
        <taxon>Lachnospirales</taxon>
        <taxon>Lachnospiraceae</taxon>
        <taxon>Faecalicatena</taxon>
    </lineage>
</organism>
<dbReference type="Pfam" id="PF02776">
    <property type="entry name" value="TPP_enzyme_N"/>
    <property type="match status" value="1"/>
</dbReference>
<evidence type="ECO:0000256" key="3">
    <source>
        <dbReference type="RuleBase" id="RU362132"/>
    </source>
</evidence>
<dbReference type="GO" id="GO:0019310">
    <property type="term" value="P:inositol catabolic process"/>
    <property type="evidence" value="ECO:0007669"/>
    <property type="project" value="InterPro"/>
</dbReference>
<keyword evidence="7" id="KW-0378">Hydrolase</keyword>
<dbReference type="EMBL" id="UHJJ01000015">
    <property type="protein sequence ID" value="SUQ15685.1"/>
    <property type="molecule type" value="Genomic_DNA"/>
</dbReference>
<dbReference type="PANTHER" id="PTHR18968:SF9">
    <property type="entry name" value="3D-(3,5_4)-TRIHYDROXYCYCLOHEXANE-1,2-DIONE HYDROLASE"/>
    <property type="match status" value="1"/>
</dbReference>
<dbReference type="GO" id="GO:0009099">
    <property type="term" value="P:L-valine biosynthetic process"/>
    <property type="evidence" value="ECO:0007669"/>
    <property type="project" value="TreeGrafter"/>
</dbReference>
<dbReference type="InterPro" id="IPR012001">
    <property type="entry name" value="Thiamin_PyroP_enz_TPP-bd_dom"/>
</dbReference>
<reference evidence="8" key="1">
    <citation type="submission" date="2017-07" db="EMBL/GenBank/DDBJ databases">
        <authorList>
            <person name="Varghese N."/>
            <person name="Submissions S."/>
        </authorList>
    </citation>
    <scope>NUCLEOTIDE SEQUENCE [LARGE SCALE GENOMIC DNA]</scope>
    <source>
        <strain evidence="8">NLAE-zl-C134</strain>
    </source>
</reference>
<dbReference type="PROSITE" id="PS00187">
    <property type="entry name" value="TPP_ENZYMES"/>
    <property type="match status" value="1"/>
</dbReference>
<evidence type="ECO:0000259" key="4">
    <source>
        <dbReference type="Pfam" id="PF00205"/>
    </source>
</evidence>
<dbReference type="InterPro" id="IPR045229">
    <property type="entry name" value="TPP_enz"/>
</dbReference>
<dbReference type="GO" id="GO:0009097">
    <property type="term" value="P:isoleucine biosynthetic process"/>
    <property type="evidence" value="ECO:0007669"/>
    <property type="project" value="TreeGrafter"/>
</dbReference>
<evidence type="ECO:0000256" key="2">
    <source>
        <dbReference type="ARBA" id="ARBA00023052"/>
    </source>
</evidence>
<dbReference type="Gene3D" id="3.40.50.1220">
    <property type="entry name" value="TPP-binding domain"/>
    <property type="match status" value="1"/>
</dbReference>
<proteinExistence type="inferred from homology"/>
<comment type="similarity">
    <text evidence="1 3">Belongs to the TPP enzyme family.</text>
</comment>
<dbReference type="InterPro" id="IPR000399">
    <property type="entry name" value="TPP-bd_CS"/>
</dbReference>
<dbReference type="CDD" id="cd07035">
    <property type="entry name" value="TPP_PYR_POX_like"/>
    <property type="match status" value="1"/>
</dbReference>
<dbReference type="InterPro" id="IPR012000">
    <property type="entry name" value="Thiamin_PyroP_enz_cen_dom"/>
</dbReference>
<feature type="domain" description="Thiamine pyrophosphate enzyme central" evidence="4">
    <location>
        <begin position="219"/>
        <end position="353"/>
    </location>
</feature>
<dbReference type="PANTHER" id="PTHR18968">
    <property type="entry name" value="THIAMINE PYROPHOSPHATE ENZYMES"/>
    <property type="match status" value="1"/>
</dbReference>
<dbReference type="GO" id="GO:0003984">
    <property type="term" value="F:acetolactate synthase activity"/>
    <property type="evidence" value="ECO:0007669"/>
    <property type="project" value="TreeGrafter"/>
</dbReference>
<dbReference type="SUPFAM" id="SSF52467">
    <property type="entry name" value="DHS-like NAD/FAD-binding domain"/>
    <property type="match status" value="1"/>
</dbReference>
<evidence type="ECO:0000313" key="8">
    <source>
        <dbReference type="Proteomes" id="UP000254051"/>
    </source>
</evidence>
<dbReference type="InterPro" id="IPR029035">
    <property type="entry name" value="DHS-like_NAD/FAD-binding_dom"/>
</dbReference>
<dbReference type="GO" id="GO:0050660">
    <property type="term" value="F:flavin adenine dinucleotide binding"/>
    <property type="evidence" value="ECO:0007669"/>
    <property type="project" value="TreeGrafter"/>
</dbReference>
<name>A0A315ZRI4_9FIRM</name>
<evidence type="ECO:0000259" key="5">
    <source>
        <dbReference type="Pfam" id="PF02775"/>
    </source>
</evidence>
<dbReference type="AlphaFoldDB" id="A0A315ZRI4"/>
<dbReference type="GO" id="GO:0016823">
    <property type="term" value="F:hydrolase activity, acting on acid carbon-carbon bonds, in ketonic substances"/>
    <property type="evidence" value="ECO:0007669"/>
    <property type="project" value="InterPro"/>
</dbReference>
<dbReference type="InterPro" id="IPR011766">
    <property type="entry name" value="TPP_enzyme_TPP-bd"/>
</dbReference>
<feature type="domain" description="Thiamine pyrophosphate enzyme TPP-binding" evidence="5">
    <location>
        <begin position="442"/>
        <end position="599"/>
    </location>
</feature>
<evidence type="ECO:0000256" key="1">
    <source>
        <dbReference type="ARBA" id="ARBA00007812"/>
    </source>
</evidence>
<dbReference type="GO" id="GO:0000287">
    <property type="term" value="F:magnesium ion binding"/>
    <property type="evidence" value="ECO:0007669"/>
    <property type="project" value="InterPro"/>
</dbReference>
<evidence type="ECO:0000313" key="7">
    <source>
        <dbReference type="EMBL" id="SUQ15685.1"/>
    </source>
</evidence>
<dbReference type="GO" id="GO:0005948">
    <property type="term" value="C:acetolactate synthase complex"/>
    <property type="evidence" value="ECO:0007669"/>
    <property type="project" value="TreeGrafter"/>
</dbReference>
<dbReference type="InterPro" id="IPR030817">
    <property type="entry name" value="Myo_inos_IolD"/>
</dbReference>
<protein>
    <submittedName>
        <fullName evidence="7">3D-(3,5/4)-trihydroxycyclohexane-1,2-dione hydrolase</fullName>
    </submittedName>
</protein>
<dbReference type="Pfam" id="PF00205">
    <property type="entry name" value="TPP_enzyme_M"/>
    <property type="match status" value="1"/>
</dbReference>
<dbReference type="SUPFAM" id="SSF52518">
    <property type="entry name" value="Thiamin diphosphate-binding fold (THDP-binding)"/>
    <property type="match status" value="2"/>
</dbReference>
<dbReference type="RefSeq" id="WP_109713743.1">
    <property type="nucleotide sequence ID" value="NZ_QGDS01000015.1"/>
</dbReference>
<feature type="domain" description="Thiamine pyrophosphate enzyme N-terminal TPP-binding" evidence="6">
    <location>
        <begin position="31"/>
        <end position="132"/>
    </location>
</feature>
<dbReference type="Gene3D" id="3.40.50.970">
    <property type="match status" value="2"/>
</dbReference>
<evidence type="ECO:0000259" key="6">
    <source>
        <dbReference type="Pfam" id="PF02776"/>
    </source>
</evidence>
<dbReference type="NCBIfam" id="TIGR04377">
    <property type="entry name" value="myo_inos_iolD"/>
    <property type="match status" value="1"/>
</dbReference>
<sequence>MGRTRMTVGQAIVKFLNQQYVSFDDDEHRFVDGIFTIFGHGIVAGLGQALDEEPGDLRVYHGRNEQGMAHVAISYAKQNNRRRIIACTSSIGPGAANMVTAAGTATVNNVPLLLFPADTFSTRQPDPVLQQIEQPHSLAITTNDAFKPVCNYWDRVARPEQLMTAMINAMRVLTNPATAGAVCVAIPQDVQGESFDFPDYFFEKRVHRIMRSPADPAQIDDAVEMIMKAKRPLFIGGGGARYSEAGATLQKLCEDLTIPYAESQAGKSATPSSSPMNVGGVGVTGTLCANTIAEEADLVVGVGTRFNDFVTGSKEIFRNPDVKFLSINVSDYHAEKLDATKVVGDAKVVLERLGGILREKRYQTGYTKEHIAGLKDEYMKELKRIQGITYTGKNFVPLVPSWTPEIINDYLKRIGGTITETNGLGIIRECIAEDAIVVSASGSLPADMERMWLTDAKDSYNMEYGYSCMGYEVQGALGAKLACPDKEVYAIVGDGAFLMLNSELTTAIQEKKKINVIVFDNAAFGCINNLQMGNGIGSLCTEFRYRNEETGKTDGDYISIDFAKVGEGYGLKTYSAKTPEELRAAIEDSKKQEVSTLIDAKVLPKTMAEGYKSWWHVGVASTSKSEKTVDSWKNKDEKLKSARMY</sequence>